<keyword evidence="2" id="KW-0573">Peptidoglycan synthesis</keyword>
<dbReference type="NCBIfam" id="TIGR01085">
    <property type="entry name" value="murE"/>
    <property type="match status" value="1"/>
</dbReference>
<dbReference type="GO" id="GO:0005737">
    <property type="term" value="C:cytoplasm"/>
    <property type="evidence" value="ECO:0007669"/>
    <property type="project" value="UniProtKB-SubCell"/>
</dbReference>
<evidence type="ECO:0000259" key="4">
    <source>
        <dbReference type="Pfam" id="PF02875"/>
    </source>
</evidence>
<dbReference type="GO" id="GO:0102195">
    <property type="term" value="F:UDP-N-acetylmuramoyl-L-alanyl-D-glutamate--D-lysine ligase activity"/>
    <property type="evidence" value="ECO:0007669"/>
    <property type="project" value="UniProtKB-EC"/>
</dbReference>
<reference evidence="6 7" key="1">
    <citation type="submission" date="2018-03" db="EMBL/GenBank/DDBJ databases">
        <title>Draft Genome Sequences of the Obligatory Marine Myxobacteria Enhygromyxa salina SWB007.</title>
        <authorList>
            <person name="Poehlein A."/>
            <person name="Moghaddam J.A."/>
            <person name="Harms H."/>
            <person name="Alanjari M."/>
            <person name="Koenig G.M."/>
            <person name="Daniel R."/>
            <person name="Schaeberle T.F."/>
        </authorList>
    </citation>
    <scope>NUCLEOTIDE SEQUENCE [LARGE SCALE GENOMIC DNA]</scope>
    <source>
        <strain evidence="6 7">SWB007</strain>
    </source>
</reference>
<dbReference type="AlphaFoldDB" id="A0A2S9YR69"/>
<sequence length="413" mass="43006">MCLGVLDVLNIYPPAPDWADDITSVGVTGTNGKTSTTRFIAAGLAAGADGLVAQVTTVAAGIDEPLGPPPANHAAFIQLMQRLWDRGGRHAAVEATSATLGLGFARAWPFRVGVFTNLGHDHQRTHGSFEHYLASKAQLFVALPPGGVAVLNAGDPHTPLLAEVLPPGVRALYFAGPDAPDVGVSVHLRICSATPSWAGLALELKPAPELARIPRTLELRALARFQAHNAAAALLACVALGVDGSAAAAAIALLAPPVGRFELVAPHSVRADAPRVIIDYAHTPEALSAALDSARALCSGRVVLVIGSGGDTDPDKRPPLGTAASLADDVWLTNDNPRHEDPVRIVEGIREGLGATPHQIELDRGRAIARAIQAATASDVVLIAGKGHERHQDIAGQRVPSSDHDLVRDALRR</sequence>
<dbReference type="GO" id="GO:0005524">
    <property type="term" value="F:ATP binding"/>
    <property type="evidence" value="ECO:0007669"/>
    <property type="project" value="InterPro"/>
</dbReference>
<dbReference type="SUPFAM" id="SSF53623">
    <property type="entry name" value="MurD-like peptide ligases, catalytic domain"/>
    <property type="match status" value="1"/>
</dbReference>
<dbReference type="GO" id="GO:0051301">
    <property type="term" value="P:cell division"/>
    <property type="evidence" value="ECO:0007669"/>
    <property type="project" value="UniProtKB-KW"/>
</dbReference>
<dbReference type="Pfam" id="PF02875">
    <property type="entry name" value="Mur_ligase_C"/>
    <property type="match status" value="1"/>
</dbReference>
<evidence type="ECO:0000256" key="2">
    <source>
        <dbReference type="RuleBase" id="RU004135"/>
    </source>
</evidence>
<proteinExistence type="inferred from homology"/>
<dbReference type="GO" id="GO:0071555">
    <property type="term" value="P:cell wall organization"/>
    <property type="evidence" value="ECO:0007669"/>
    <property type="project" value="UniProtKB-KW"/>
</dbReference>
<comment type="caution">
    <text evidence="6">The sequence shown here is derived from an EMBL/GenBank/DDBJ whole genome shotgun (WGS) entry which is preliminary data.</text>
</comment>
<keyword evidence="2" id="KW-0133">Cell shape</keyword>
<dbReference type="InterPro" id="IPR013221">
    <property type="entry name" value="Mur_ligase_cen"/>
</dbReference>
<dbReference type="Pfam" id="PF08245">
    <property type="entry name" value="Mur_ligase_M"/>
    <property type="match status" value="1"/>
</dbReference>
<dbReference type="InterPro" id="IPR005761">
    <property type="entry name" value="UDP-N-AcMur-Glu-dNH2Pim_ligase"/>
</dbReference>
<dbReference type="GO" id="GO:0009252">
    <property type="term" value="P:peptidoglycan biosynthetic process"/>
    <property type="evidence" value="ECO:0007669"/>
    <property type="project" value="UniProtKB-UniPathway"/>
</dbReference>
<comment type="similarity">
    <text evidence="1">Belongs to the MurCDEF family. MurE subfamily.</text>
</comment>
<protein>
    <submittedName>
        <fullName evidence="6">UDP-N-acetylmuramoyl-L-alanyl-D-glutamate--LD-lysine ligase</fullName>
        <ecNumber evidence="6">6.3.2.37</ecNumber>
    </submittedName>
</protein>
<comment type="subcellular location">
    <subcellularLocation>
        <location evidence="2">Cytoplasm</location>
    </subcellularLocation>
</comment>
<keyword evidence="2" id="KW-0131">Cell cycle</keyword>
<dbReference type="PANTHER" id="PTHR23135">
    <property type="entry name" value="MUR LIGASE FAMILY MEMBER"/>
    <property type="match status" value="1"/>
</dbReference>
<dbReference type="InterPro" id="IPR036565">
    <property type="entry name" value="Mur-like_cat_sf"/>
</dbReference>
<organism evidence="6 7">
    <name type="scientific">Enhygromyxa salina</name>
    <dbReference type="NCBI Taxonomy" id="215803"/>
    <lineage>
        <taxon>Bacteria</taxon>
        <taxon>Pseudomonadati</taxon>
        <taxon>Myxococcota</taxon>
        <taxon>Polyangia</taxon>
        <taxon>Nannocystales</taxon>
        <taxon>Nannocystaceae</taxon>
        <taxon>Enhygromyxa</taxon>
    </lineage>
</organism>
<dbReference type="Proteomes" id="UP000238823">
    <property type="component" value="Unassembled WGS sequence"/>
</dbReference>
<dbReference type="PANTHER" id="PTHR23135:SF4">
    <property type="entry name" value="UDP-N-ACETYLMURAMOYL-L-ALANYL-D-GLUTAMATE--2,6-DIAMINOPIMELATE LIGASE MURE HOMOLOG, CHLOROPLASTIC"/>
    <property type="match status" value="1"/>
</dbReference>
<dbReference type="Gene3D" id="3.40.1190.10">
    <property type="entry name" value="Mur-like, catalytic domain"/>
    <property type="match status" value="1"/>
</dbReference>
<dbReference type="Gene3D" id="3.90.190.20">
    <property type="entry name" value="Mur ligase, C-terminal domain"/>
    <property type="match status" value="1"/>
</dbReference>
<evidence type="ECO:0000313" key="6">
    <source>
        <dbReference type="EMBL" id="PRQ07559.1"/>
    </source>
</evidence>
<dbReference type="InterPro" id="IPR004101">
    <property type="entry name" value="Mur_ligase_C"/>
</dbReference>
<keyword evidence="2" id="KW-0961">Cell wall biogenesis/degradation</keyword>
<evidence type="ECO:0000256" key="1">
    <source>
        <dbReference type="ARBA" id="ARBA00005898"/>
    </source>
</evidence>
<dbReference type="EC" id="6.3.2.37" evidence="6"/>
<comment type="pathway">
    <text evidence="2">Cell wall biogenesis; peptidoglycan biosynthesis.</text>
</comment>
<evidence type="ECO:0000313" key="7">
    <source>
        <dbReference type="Proteomes" id="UP000238823"/>
    </source>
</evidence>
<feature type="domain" description="Mur ligase central" evidence="5">
    <location>
        <begin position="27"/>
        <end position="236"/>
    </location>
</feature>
<gene>
    <name evidence="6" type="primary">murE_3</name>
    <name evidence="6" type="ORF">ENSA7_25490</name>
</gene>
<evidence type="ECO:0000259" key="5">
    <source>
        <dbReference type="Pfam" id="PF08245"/>
    </source>
</evidence>
<dbReference type="InterPro" id="IPR036615">
    <property type="entry name" value="Mur_ligase_C_dom_sf"/>
</dbReference>
<dbReference type="SUPFAM" id="SSF53244">
    <property type="entry name" value="MurD-like peptide ligases, peptide-binding domain"/>
    <property type="match status" value="1"/>
</dbReference>
<evidence type="ECO:0000256" key="3">
    <source>
        <dbReference type="SAM" id="MobiDB-lite"/>
    </source>
</evidence>
<feature type="domain" description="Mur ligase C-terminal" evidence="4">
    <location>
        <begin position="259"/>
        <end position="387"/>
    </location>
</feature>
<dbReference type="GO" id="GO:0008360">
    <property type="term" value="P:regulation of cell shape"/>
    <property type="evidence" value="ECO:0007669"/>
    <property type="project" value="UniProtKB-KW"/>
</dbReference>
<dbReference type="UniPathway" id="UPA00219"/>
<feature type="compositionally biased region" description="Basic and acidic residues" evidence="3">
    <location>
        <begin position="401"/>
        <end position="413"/>
    </location>
</feature>
<accession>A0A2S9YR69</accession>
<keyword evidence="6" id="KW-0436">Ligase</keyword>
<keyword evidence="2" id="KW-0132">Cell division</keyword>
<dbReference type="EMBL" id="PVNL01000051">
    <property type="protein sequence ID" value="PRQ07559.1"/>
    <property type="molecule type" value="Genomic_DNA"/>
</dbReference>
<feature type="region of interest" description="Disordered" evidence="3">
    <location>
        <begin position="393"/>
        <end position="413"/>
    </location>
</feature>
<name>A0A2S9YR69_9BACT</name>